<feature type="domain" description="U1-type" evidence="4">
    <location>
        <begin position="3"/>
        <end position="38"/>
    </location>
</feature>
<evidence type="ECO:0000256" key="3">
    <source>
        <dbReference type="ARBA" id="ARBA00022833"/>
    </source>
</evidence>
<keyword evidence="3" id="KW-0862">Zinc</keyword>
<dbReference type="GO" id="GO:0008270">
    <property type="term" value="F:zinc ion binding"/>
    <property type="evidence" value="ECO:0007669"/>
    <property type="project" value="UniProtKB-KW"/>
</dbReference>
<dbReference type="InterPro" id="IPR036236">
    <property type="entry name" value="Znf_C2H2_sf"/>
</dbReference>
<gene>
    <name evidence="5" type="ORF">P43SY_008059</name>
</gene>
<evidence type="ECO:0000313" key="6">
    <source>
        <dbReference type="Proteomes" id="UP001209570"/>
    </source>
</evidence>
<evidence type="ECO:0000313" key="5">
    <source>
        <dbReference type="EMBL" id="KAJ0402195.1"/>
    </source>
</evidence>
<keyword evidence="1" id="KW-0479">Metal-binding</keyword>
<dbReference type="Pfam" id="PF06220">
    <property type="entry name" value="zf-U1"/>
    <property type="match status" value="1"/>
</dbReference>
<dbReference type="SMART" id="SM00451">
    <property type="entry name" value="ZnF_U1"/>
    <property type="match status" value="1"/>
</dbReference>
<keyword evidence="6" id="KW-1185">Reference proteome</keyword>
<dbReference type="GO" id="GO:0005689">
    <property type="term" value="C:U12-type spliceosomal complex"/>
    <property type="evidence" value="ECO:0007669"/>
    <property type="project" value="TreeGrafter"/>
</dbReference>
<dbReference type="EMBL" id="JAKCXM010000108">
    <property type="protein sequence ID" value="KAJ0402195.1"/>
    <property type="molecule type" value="Genomic_DNA"/>
</dbReference>
<sequence>MGRAKFHCVYCDRYCEDTQDARKRHSSGRNHKANVKLWYDSVQAREQRQAATTTTTTAVTGTVTMAETQLDAAPTARTPAFRWEHLPPSMLPPPPETFLTCPRLDWG</sequence>
<dbReference type="GO" id="GO:0003676">
    <property type="term" value="F:nucleic acid binding"/>
    <property type="evidence" value="ECO:0007669"/>
    <property type="project" value="InterPro"/>
</dbReference>
<dbReference type="InterPro" id="IPR003604">
    <property type="entry name" value="Matrin/U1-like-C_Znf_C2H2"/>
</dbReference>
<keyword evidence="2" id="KW-0863">Zinc-finger</keyword>
<dbReference type="Gene3D" id="3.30.160.60">
    <property type="entry name" value="Classic Zinc Finger"/>
    <property type="match status" value="1"/>
</dbReference>
<organism evidence="5 6">
    <name type="scientific">Pythium insidiosum</name>
    <name type="common">Pythiosis disease agent</name>
    <dbReference type="NCBI Taxonomy" id="114742"/>
    <lineage>
        <taxon>Eukaryota</taxon>
        <taxon>Sar</taxon>
        <taxon>Stramenopiles</taxon>
        <taxon>Oomycota</taxon>
        <taxon>Peronosporomycetes</taxon>
        <taxon>Pythiales</taxon>
        <taxon>Pythiaceae</taxon>
        <taxon>Pythium</taxon>
    </lineage>
</organism>
<dbReference type="PANTHER" id="PTHR16465">
    <property type="entry name" value="NUCLEASE-RELATED"/>
    <property type="match status" value="1"/>
</dbReference>
<comment type="caution">
    <text evidence="5">The sequence shown here is derived from an EMBL/GenBank/DDBJ whole genome shotgun (WGS) entry which is preliminary data.</text>
</comment>
<dbReference type="AlphaFoldDB" id="A0AAD5QBA7"/>
<dbReference type="SUPFAM" id="SSF57667">
    <property type="entry name" value="beta-beta-alpha zinc fingers"/>
    <property type="match status" value="1"/>
</dbReference>
<dbReference type="InterPro" id="IPR013085">
    <property type="entry name" value="U1-CZ_Znf_C2H2"/>
</dbReference>
<dbReference type="Proteomes" id="UP001209570">
    <property type="component" value="Unassembled WGS sequence"/>
</dbReference>
<accession>A0AAD5QBA7</accession>
<evidence type="ECO:0000256" key="1">
    <source>
        <dbReference type="ARBA" id="ARBA00022723"/>
    </source>
</evidence>
<name>A0AAD5QBA7_PYTIN</name>
<dbReference type="PANTHER" id="PTHR16465:SF0">
    <property type="entry name" value="ZINC FINGER MATRIN-TYPE PROTEIN 5"/>
    <property type="match status" value="1"/>
</dbReference>
<protein>
    <recommendedName>
        <fullName evidence="4">U1-type domain-containing protein</fullName>
    </recommendedName>
</protein>
<proteinExistence type="predicted"/>
<evidence type="ECO:0000259" key="4">
    <source>
        <dbReference type="SMART" id="SM00451"/>
    </source>
</evidence>
<evidence type="ECO:0000256" key="2">
    <source>
        <dbReference type="ARBA" id="ARBA00022771"/>
    </source>
</evidence>
<reference evidence="5" key="1">
    <citation type="submission" date="2021-12" db="EMBL/GenBank/DDBJ databases">
        <title>Prjna785345.</title>
        <authorList>
            <person name="Rujirawat T."/>
            <person name="Krajaejun T."/>
        </authorList>
    </citation>
    <scope>NUCLEOTIDE SEQUENCE</scope>
    <source>
        <strain evidence="5">Pi057C3</strain>
    </source>
</reference>